<protein>
    <submittedName>
        <fullName evidence="2">FRG domain-containing protein</fullName>
    </submittedName>
</protein>
<comment type="caution">
    <text evidence="2">The sequence shown here is derived from an EMBL/GenBank/DDBJ whole genome shotgun (WGS) entry which is preliminary data.</text>
</comment>
<evidence type="ECO:0000313" key="2">
    <source>
        <dbReference type="EMBL" id="MFC6396634.1"/>
    </source>
</evidence>
<dbReference type="SMART" id="SM00901">
    <property type="entry name" value="FRG"/>
    <property type="match status" value="1"/>
</dbReference>
<dbReference type="InterPro" id="IPR014966">
    <property type="entry name" value="FRG-dom"/>
</dbReference>
<sequence>MNMPPTAHGLQPAQWVRDGWAVQPESIDQLLAFTMRLTQLGPAVGGYVWRGQADAAWKLESSLQRHMRTNGLADTIPLEKAERALIEQARNWGLGTMGASHIPDLQLLAQMQHHGVPTRLIDVSRDPFTALWFACSDHTSKDGILFAVDAKHSKETHERPEGTLGEIAEPLDHGLKQILDTAIKHPVMLAPTIRDARMTAQQGAFLIGMLPDGLVPTAGSSLVSDCQAFGFLAVPPDFDSILQDPPDLRTVTPPSFAAFIIPAGWKQPLLHVLHALGKSHQTLYPDLAGFALALHHGDVALDHVPKLGEEKNIAEAIPAVADTDYAGMITN</sequence>
<name>A0ABW1X1H1_9ACTN</name>
<organism evidence="2 3">
    <name type="scientific">Luteococcus sanguinis</name>
    <dbReference type="NCBI Taxonomy" id="174038"/>
    <lineage>
        <taxon>Bacteria</taxon>
        <taxon>Bacillati</taxon>
        <taxon>Actinomycetota</taxon>
        <taxon>Actinomycetes</taxon>
        <taxon>Propionibacteriales</taxon>
        <taxon>Propionibacteriaceae</taxon>
        <taxon>Luteococcus</taxon>
    </lineage>
</organism>
<feature type="domain" description="FRG" evidence="1">
    <location>
        <begin position="43"/>
        <end position="146"/>
    </location>
</feature>
<proteinExistence type="predicted"/>
<gene>
    <name evidence="2" type="ORF">ACFP57_06495</name>
</gene>
<dbReference type="EMBL" id="JBHSUA010000014">
    <property type="protein sequence ID" value="MFC6396634.1"/>
    <property type="molecule type" value="Genomic_DNA"/>
</dbReference>
<dbReference type="RefSeq" id="WP_343886453.1">
    <property type="nucleotide sequence ID" value="NZ_BAAAKI010000015.1"/>
</dbReference>
<evidence type="ECO:0000313" key="3">
    <source>
        <dbReference type="Proteomes" id="UP001596266"/>
    </source>
</evidence>
<evidence type="ECO:0000259" key="1">
    <source>
        <dbReference type="SMART" id="SM00901"/>
    </source>
</evidence>
<dbReference type="Proteomes" id="UP001596266">
    <property type="component" value="Unassembled WGS sequence"/>
</dbReference>
<dbReference type="Pfam" id="PF08867">
    <property type="entry name" value="FRG"/>
    <property type="match status" value="1"/>
</dbReference>
<accession>A0ABW1X1H1</accession>
<reference evidence="3" key="1">
    <citation type="journal article" date="2019" name="Int. J. Syst. Evol. Microbiol.">
        <title>The Global Catalogue of Microorganisms (GCM) 10K type strain sequencing project: providing services to taxonomists for standard genome sequencing and annotation.</title>
        <authorList>
            <consortium name="The Broad Institute Genomics Platform"/>
            <consortium name="The Broad Institute Genome Sequencing Center for Infectious Disease"/>
            <person name="Wu L."/>
            <person name="Ma J."/>
        </authorList>
    </citation>
    <scope>NUCLEOTIDE SEQUENCE [LARGE SCALE GENOMIC DNA]</scope>
    <source>
        <strain evidence="3">CGMCC 1.15277</strain>
    </source>
</reference>
<keyword evidence="3" id="KW-1185">Reference proteome</keyword>